<reference evidence="2" key="1">
    <citation type="submission" date="2017-05" db="EMBL/GenBank/DDBJ databases">
        <authorList>
            <person name="Macchi M."/>
            <person name="Festa S."/>
            <person name="Coppotelli B.M."/>
            <person name="Morelli I.S."/>
        </authorList>
    </citation>
    <scope>NUCLEOTIDE SEQUENCE [LARGE SCALE GENOMIC DNA]</scope>
    <source>
        <strain evidence="2">I</strain>
    </source>
</reference>
<gene>
    <name evidence="1" type="ORF">BWR60_33575</name>
</gene>
<organism evidence="1 2">
    <name type="scientific">Inquilinus limosus</name>
    <dbReference type="NCBI Taxonomy" id="171674"/>
    <lineage>
        <taxon>Bacteria</taxon>
        <taxon>Pseudomonadati</taxon>
        <taxon>Pseudomonadota</taxon>
        <taxon>Alphaproteobacteria</taxon>
        <taxon>Rhodospirillales</taxon>
        <taxon>Rhodospirillaceae</taxon>
        <taxon>Inquilinus</taxon>
    </lineage>
</organism>
<accession>A0A211YZ58</accession>
<dbReference type="PANTHER" id="PTHR35370:SF1">
    <property type="entry name" value="TYPE VI SECRETION SYSTEM COMPONENT TSSF1"/>
    <property type="match status" value="1"/>
</dbReference>
<dbReference type="AlphaFoldDB" id="A0A211YZ58"/>
<name>A0A211YZ58_9PROT</name>
<dbReference type="PIRSF" id="PIRSF028304">
    <property type="entry name" value="UCP028304"/>
    <property type="match status" value="1"/>
</dbReference>
<sequence>MAEELLAHYQRELTYIRRLAGEFAAAHPTIAGRLRLSGEATDDPFVARLIEAFAYLNARVRTKLDDDFPELTDALIGILYPHYLSPIPSMTIARFDCAPDLTASYQLPAGFEVNTETVAGDTCLFRTAYPVTLWPIALDTVAFGARPMAAPPNPRAAGTTAILRIGLKCLGDSVTFSSLGLDRLRFYLSGPTQQALPLYELIHNNCVSVALAEGPTDPHPVILPPRSIKPVGFAADEGLLPYPARSHLGYRLITEYFAFPEKFLFFDLEGIEAKTLMQSGKRLEIFLYLNRTSADLERSIGVESLAIGCSPMVNLFPLRAEPIAVNQATTDYRVVPDSRRPMATEVYSVAGVEGSDAQGQSTRFEPFYAMRPGGRRAYWHADRRPGRPGDPGTEVFLSLVDEAFDPAAPAGMTLSTEILCLNRDLPSRLPFGGGHPRLTPVEAPAAVRRVQSLTPPTPTLRPALGKHGRWRLISHLALNHLSLTDDAGGLDALREVLKLYDFRGAPETQAIIDSLLKVSSRRGSARIPGDALGGFARGVDVTVEFDGERFAAAGLYLFASVLERFLGLYCSVNSFSRLTATVRGRPQPLKRWPARAGETVLL</sequence>
<dbReference type="STRING" id="1122125.GCA_000423185_05844"/>
<comment type="caution">
    <text evidence="1">The sequence shown here is derived from an EMBL/GenBank/DDBJ whole genome shotgun (WGS) entry which is preliminary data.</text>
</comment>
<proteinExistence type="predicted"/>
<dbReference type="NCBIfam" id="TIGR03359">
    <property type="entry name" value="VI_chp_6"/>
    <property type="match status" value="1"/>
</dbReference>
<evidence type="ECO:0000313" key="1">
    <source>
        <dbReference type="EMBL" id="OWJ58290.1"/>
    </source>
</evidence>
<protein>
    <submittedName>
        <fullName evidence="1">Type VI secretion system protein ImpG</fullName>
    </submittedName>
</protein>
<dbReference type="InterPro" id="IPR010272">
    <property type="entry name" value="T6SS_TssF"/>
</dbReference>
<dbReference type="RefSeq" id="WP_088157281.1">
    <property type="nucleotide sequence ID" value="NZ_NHON01000137.1"/>
</dbReference>
<keyword evidence="2" id="KW-1185">Reference proteome</keyword>
<dbReference type="EMBL" id="NHON01000137">
    <property type="protein sequence ID" value="OWJ58290.1"/>
    <property type="molecule type" value="Genomic_DNA"/>
</dbReference>
<dbReference type="Pfam" id="PF05947">
    <property type="entry name" value="T6SS_TssF"/>
    <property type="match status" value="1"/>
</dbReference>
<dbReference type="PANTHER" id="PTHR35370">
    <property type="entry name" value="CYTOPLASMIC PROTEIN-RELATED-RELATED"/>
    <property type="match status" value="1"/>
</dbReference>
<evidence type="ECO:0000313" key="2">
    <source>
        <dbReference type="Proteomes" id="UP000196655"/>
    </source>
</evidence>
<dbReference type="Proteomes" id="UP000196655">
    <property type="component" value="Unassembled WGS sequence"/>
</dbReference>
<dbReference type="OrthoDB" id="9763676at2"/>